<dbReference type="GO" id="GO:0090169">
    <property type="term" value="P:regulation of spindle assembly"/>
    <property type="evidence" value="ECO:0007669"/>
    <property type="project" value="TreeGrafter"/>
</dbReference>
<keyword evidence="20" id="KW-1185">Reference proteome</keyword>
<evidence type="ECO:0000256" key="12">
    <source>
        <dbReference type="ARBA" id="ARBA00058874"/>
    </source>
</evidence>
<keyword evidence="6 19" id="KW-0645">Protease</keyword>
<dbReference type="PANTHER" id="PTHR46896">
    <property type="entry name" value="SENTRIN-SPECIFIC PROTEASE"/>
    <property type="match status" value="1"/>
</dbReference>
<feature type="compositionally biased region" description="Polar residues" evidence="17">
    <location>
        <begin position="823"/>
        <end position="841"/>
    </location>
</feature>
<accession>A0A5N4DVF0</accession>
<feature type="region of interest" description="Disordered" evidence="17">
    <location>
        <begin position="19"/>
        <end position="50"/>
    </location>
</feature>
<keyword evidence="5" id="KW-0597">Phosphoprotein</keyword>
<organism evidence="19 20">
    <name type="scientific">Camelus dromedarius</name>
    <name type="common">Dromedary</name>
    <name type="synonym">Arabian camel</name>
    <dbReference type="NCBI Taxonomy" id="9838"/>
    <lineage>
        <taxon>Eukaryota</taxon>
        <taxon>Metazoa</taxon>
        <taxon>Chordata</taxon>
        <taxon>Craniata</taxon>
        <taxon>Vertebrata</taxon>
        <taxon>Euteleostomi</taxon>
        <taxon>Mammalia</taxon>
        <taxon>Eutheria</taxon>
        <taxon>Laurasiatheria</taxon>
        <taxon>Artiodactyla</taxon>
        <taxon>Tylopoda</taxon>
        <taxon>Camelidae</taxon>
        <taxon>Camelus</taxon>
    </lineage>
</organism>
<feature type="compositionally biased region" description="Basic and acidic residues" evidence="17">
    <location>
        <begin position="19"/>
        <end position="28"/>
    </location>
</feature>
<comment type="subunit">
    <text evidence="13">Interacts with RXRA. Forms a complex with KAT5-TIP60 and UBE2I in response to UV irradiation. Interacts with RPA1 to maintain it in hyposumoylated state during S phase preventing DNA repair initiation.</text>
</comment>
<keyword evidence="9" id="KW-0788">Thiol protease</keyword>
<name>A0A5N4DVF0_CAMDR</name>
<evidence type="ECO:0000256" key="17">
    <source>
        <dbReference type="SAM" id="MobiDB-lite"/>
    </source>
</evidence>
<dbReference type="Gene3D" id="3.40.395.10">
    <property type="entry name" value="Adenoviral Proteinase, Chain A"/>
    <property type="match status" value="1"/>
</dbReference>
<dbReference type="InterPro" id="IPR038765">
    <property type="entry name" value="Papain-like_cys_pep_sf"/>
</dbReference>
<evidence type="ECO:0000256" key="14">
    <source>
        <dbReference type="ARBA" id="ARBA00073899"/>
    </source>
</evidence>
<evidence type="ECO:0000256" key="2">
    <source>
        <dbReference type="ARBA" id="ARBA00004718"/>
    </source>
</evidence>
<dbReference type="PROSITE" id="PS50600">
    <property type="entry name" value="ULP_PROTEASE"/>
    <property type="match status" value="1"/>
</dbReference>
<evidence type="ECO:0000256" key="6">
    <source>
        <dbReference type="ARBA" id="ARBA00022670"/>
    </source>
</evidence>
<dbReference type="FunFam" id="3.30.310.130:FF:000001">
    <property type="entry name" value="sentrin-specific protease 6 isoform X1"/>
    <property type="match status" value="1"/>
</dbReference>
<dbReference type="Proteomes" id="UP000299084">
    <property type="component" value="Unassembled WGS sequence"/>
</dbReference>
<dbReference type="InterPro" id="IPR051947">
    <property type="entry name" value="Sentrin-specific_protease"/>
</dbReference>
<dbReference type="PANTHER" id="PTHR46896:SF1">
    <property type="entry name" value="SENTRIN-SPECIFIC PROTEASE 6"/>
    <property type="match status" value="1"/>
</dbReference>
<evidence type="ECO:0000256" key="1">
    <source>
        <dbReference type="ARBA" id="ARBA00004123"/>
    </source>
</evidence>
<dbReference type="SUPFAM" id="SSF54001">
    <property type="entry name" value="Cysteine proteinases"/>
    <property type="match status" value="1"/>
</dbReference>
<evidence type="ECO:0000256" key="15">
    <source>
        <dbReference type="ARBA" id="ARBA00077364"/>
    </source>
</evidence>
<dbReference type="GO" id="GO:0016926">
    <property type="term" value="P:protein desumoylation"/>
    <property type="evidence" value="ECO:0007669"/>
    <property type="project" value="TreeGrafter"/>
</dbReference>
<feature type="domain" description="Ubiquitin-like protease family profile" evidence="18">
    <location>
        <begin position="523"/>
        <end position="770"/>
    </location>
</feature>
<keyword evidence="7" id="KW-0833">Ubl conjugation pathway</keyword>
<comment type="caution">
    <text evidence="19">The sequence shown here is derived from an EMBL/GenBank/DDBJ whole genome shotgun (WGS) entry which is preliminary data.</text>
</comment>
<keyword evidence="8" id="KW-0378">Hydrolase</keyword>
<comment type="pathway">
    <text evidence="2">Protein modification; protein sumoylation.</text>
</comment>
<evidence type="ECO:0000313" key="19">
    <source>
        <dbReference type="EMBL" id="KAB1275163.1"/>
    </source>
</evidence>
<comment type="similarity">
    <text evidence="3">Belongs to the peptidase C48 family.</text>
</comment>
<reference evidence="19 20" key="1">
    <citation type="journal article" date="2019" name="Mol. Ecol. Resour.">
        <title>Improving Illumina assemblies with Hi-C and long reads: an example with the North African dromedary.</title>
        <authorList>
            <person name="Elbers J.P."/>
            <person name="Rogers M.F."/>
            <person name="Perelman P.L."/>
            <person name="Proskuryakova A.A."/>
            <person name="Serdyukova N.A."/>
            <person name="Johnson W.E."/>
            <person name="Horin P."/>
            <person name="Corander J."/>
            <person name="Murphy D."/>
            <person name="Burger P.A."/>
        </authorList>
    </citation>
    <scope>NUCLEOTIDE SEQUENCE [LARGE SCALE GENOMIC DNA]</scope>
    <source>
        <strain evidence="19">Drom800</strain>
        <tissue evidence="19">Blood</tissue>
    </source>
</reference>
<feature type="compositionally biased region" description="Low complexity" evidence="17">
    <location>
        <begin position="208"/>
        <end position="222"/>
    </location>
</feature>
<evidence type="ECO:0000256" key="16">
    <source>
        <dbReference type="ARBA" id="ARBA00079020"/>
    </source>
</evidence>
<evidence type="ECO:0000256" key="13">
    <source>
        <dbReference type="ARBA" id="ARBA00062458"/>
    </source>
</evidence>
<evidence type="ECO:0000256" key="9">
    <source>
        <dbReference type="ARBA" id="ARBA00022807"/>
    </source>
</evidence>
<evidence type="ECO:0000256" key="3">
    <source>
        <dbReference type="ARBA" id="ARBA00005234"/>
    </source>
</evidence>
<sequence length="841" mass="95844">LLSFFLPLDRIMKKTEESESHLESEIKRKVPQKRHSSTYQSTPSPLSPASKKCLTDLEVSKQCGYCPKCGKEKENQTKCQSCGIPFKDLQRNCRQAVTLNESTGSLLRTSIHQNSGGQKSQNTALPAKKFYGNSVGKVPIDIIVNCDESGQNYLQTNGKVILSRAKVAKITNLKERKTSLSDLNDPIILSSDDDDDDSDRTNRRESVSPQPADSACSSPAPSTGKVEAALNENTCRVEHELRSIPADSELNTVTLPRKARMKDQFGNSIISTPLKRRKVISQETSVDPVSLNCQSSFDSVILNCRSIRVGTLFRLLIEPVIFSLDFIKIQLEEPENDPVGITLNTSDLTKCEWCNVRKLPVVFLQTTPAVYQKLSVQLQMHMEDKVWNDCKGINKLTNLEEQYIILIFQNGLDPQANMIFENIITEIGIKNNVSNFFAKIPFEEANSRLVACTRTYEESIKGSCVQKENKIKNVALESKIQLKNKQDFQFFDDEEEAGESHTIFMGPVEKLIVYPPPPAKGGISVTNEDLHCLSEGEFLNDVIIDFYLKYLVLEKLKKEEADRIHIFSSFFYKRLNQRERRNLHETTNLSIQQKRHGRVKTWTRHVDIFEKDFIFVPLNEAIRFLDINMSYNLTNGLSKIRLNYSEESAEGSKMLEDELIDFSEDQDNQDDSSDDGFLADDNCSSEIGQWHLKPTICKQPCILLMDSLRGPSRSNVVKILREYLEVEWEVKKGSKRSFSKDVMKGSNPKVPQQNNFSDCGVYILQYVESFFENPILSFELPMNLANWFPPPRMRTKREEIRNIILKLQEDQSKEKKKHKDTYSTETSLGEGTEQYVNSISD</sequence>
<dbReference type="EMBL" id="JWIN03000008">
    <property type="protein sequence ID" value="KAB1275163.1"/>
    <property type="molecule type" value="Genomic_DNA"/>
</dbReference>
<protein>
    <recommendedName>
        <fullName evidence="14">Sentrin-specific protease 6</fullName>
    </recommendedName>
    <alternativeName>
        <fullName evidence="16">SUMO-1-specific protease 1</fullName>
    </alternativeName>
    <alternativeName>
        <fullName evidence="15">Sentrin/SUMO-specific protease SENP6</fullName>
    </alternativeName>
</protein>
<comment type="subcellular location">
    <subcellularLocation>
        <location evidence="1">Nucleus</location>
    </subcellularLocation>
</comment>
<comment type="function">
    <text evidence="12">Protease that deconjugates SUMO1, SUMO2 and SUMO3 from targeted proteins. Processes preferentially poly-SUMO2 and poly-SUMO3 chains, but does not efficiently process SUMO1, SUMO2 and SUMO3 precursors. Deconjugates SUMO1 from RXRA, leading to transcriptional activation. Involved in chromosome alignment and spindle assembly, by regulating the kinetochore CENPH-CENPI-CENPK complex. Desumoylates PML and CENPI, protecting them from degradation by the ubiquitin ligase RNF4, which targets polysumoylated proteins for proteasomal degradation. Also desumoylates RPA1, thus preventing recruitment of RAD51 to the DNA damage foci to initiate DNA repair through homologous recombination.</text>
</comment>
<evidence type="ECO:0000256" key="7">
    <source>
        <dbReference type="ARBA" id="ARBA00022786"/>
    </source>
</evidence>
<dbReference type="GO" id="GO:0006508">
    <property type="term" value="P:proteolysis"/>
    <property type="evidence" value="ECO:0007669"/>
    <property type="project" value="UniProtKB-KW"/>
</dbReference>
<dbReference type="GO" id="GO:0090234">
    <property type="term" value="P:regulation of kinetochore assembly"/>
    <property type="evidence" value="ECO:0007669"/>
    <property type="project" value="TreeGrafter"/>
</dbReference>
<evidence type="ECO:0000256" key="5">
    <source>
        <dbReference type="ARBA" id="ARBA00022553"/>
    </source>
</evidence>
<keyword evidence="10" id="KW-0832">Ubl conjugation</keyword>
<feature type="region of interest" description="Disordered" evidence="17">
    <location>
        <begin position="184"/>
        <end position="224"/>
    </location>
</feature>
<dbReference type="FunFam" id="1.10.418.20:FF:000005">
    <property type="entry name" value="sentrin-specific protease 6 isoform X2"/>
    <property type="match status" value="1"/>
</dbReference>
<dbReference type="FunFam" id="3.30.310.130:FF:000004">
    <property type="entry name" value="sentrin-specific protease 6 isoform X6"/>
    <property type="match status" value="1"/>
</dbReference>
<evidence type="ECO:0000256" key="4">
    <source>
        <dbReference type="ARBA" id="ARBA00022499"/>
    </source>
</evidence>
<keyword evidence="11" id="KW-0539">Nucleus</keyword>
<dbReference type="FunFam" id="1.10.418.20:FF:000010">
    <property type="entry name" value="sentrin-specific protease 6 isoform X2"/>
    <property type="match status" value="1"/>
</dbReference>
<proteinExistence type="inferred from homology"/>
<keyword evidence="4" id="KW-1017">Isopeptide bond</keyword>
<dbReference type="GO" id="GO:0005829">
    <property type="term" value="C:cytosol"/>
    <property type="evidence" value="ECO:0007669"/>
    <property type="project" value="UniProtKB-ARBA"/>
</dbReference>
<dbReference type="GO" id="GO:0070139">
    <property type="term" value="F:SUMO-specific endopeptidase activity"/>
    <property type="evidence" value="ECO:0007669"/>
    <property type="project" value="TreeGrafter"/>
</dbReference>
<gene>
    <name evidence="19" type="ORF">Cadr_000009930</name>
</gene>
<dbReference type="GO" id="GO:0005634">
    <property type="term" value="C:nucleus"/>
    <property type="evidence" value="ECO:0007669"/>
    <property type="project" value="UniProtKB-SubCell"/>
</dbReference>
<feature type="region of interest" description="Disordered" evidence="17">
    <location>
        <begin position="811"/>
        <end position="841"/>
    </location>
</feature>
<feature type="non-terminal residue" evidence="19">
    <location>
        <position position="1"/>
    </location>
</feature>
<evidence type="ECO:0000256" key="8">
    <source>
        <dbReference type="ARBA" id="ARBA00022801"/>
    </source>
</evidence>
<dbReference type="InterPro" id="IPR003653">
    <property type="entry name" value="Peptidase_C48_C"/>
</dbReference>
<evidence type="ECO:0000256" key="10">
    <source>
        <dbReference type="ARBA" id="ARBA00022843"/>
    </source>
</evidence>
<evidence type="ECO:0000313" key="20">
    <source>
        <dbReference type="Proteomes" id="UP000299084"/>
    </source>
</evidence>
<dbReference type="AlphaFoldDB" id="A0A5N4DVF0"/>
<evidence type="ECO:0000256" key="11">
    <source>
        <dbReference type="ARBA" id="ARBA00023242"/>
    </source>
</evidence>
<evidence type="ECO:0000259" key="18">
    <source>
        <dbReference type="PROSITE" id="PS50600"/>
    </source>
</evidence>
<dbReference type="Pfam" id="PF02902">
    <property type="entry name" value="Peptidase_C48"/>
    <property type="match status" value="1"/>
</dbReference>